<evidence type="ECO:0000256" key="2">
    <source>
        <dbReference type="ARBA" id="ARBA00022801"/>
    </source>
</evidence>
<reference evidence="4" key="1">
    <citation type="submission" date="2021-01" db="EMBL/GenBank/DDBJ databases">
        <authorList>
            <person name="Corre E."/>
            <person name="Pelletier E."/>
            <person name="Niang G."/>
            <person name="Scheremetjew M."/>
            <person name="Finn R."/>
            <person name="Kale V."/>
            <person name="Holt S."/>
            <person name="Cochrane G."/>
            <person name="Meng A."/>
            <person name="Brown T."/>
            <person name="Cohen L."/>
        </authorList>
    </citation>
    <scope>NUCLEOTIDE SEQUENCE</scope>
    <source>
        <strain evidence="4">CCMP281</strain>
    </source>
</reference>
<keyword evidence="2" id="KW-0378">Hydrolase</keyword>
<evidence type="ECO:0000256" key="1">
    <source>
        <dbReference type="ARBA" id="ARBA00001946"/>
    </source>
</evidence>
<dbReference type="InterPro" id="IPR015797">
    <property type="entry name" value="NUDIX_hydrolase-like_dom_sf"/>
</dbReference>
<dbReference type="InterPro" id="IPR000086">
    <property type="entry name" value="NUDIX_hydrolase_dom"/>
</dbReference>
<dbReference type="GO" id="GO:0016787">
    <property type="term" value="F:hydrolase activity"/>
    <property type="evidence" value="ECO:0007669"/>
    <property type="project" value="UniProtKB-KW"/>
</dbReference>
<dbReference type="Pfam" id="PF00293">
    <property type="entry name" value="NUDIX"/>
    <property type="match status" value="1"/>
</dbReference>
<evidence type="ECO:0000313" key="4">
    <source>
        <dbReference type="EMBL" id="CAE0112704.1"/>
    </source>
</evidence>
<dbReference type="PROSITE" id="PS51462">
    <property type="entry name" value="NUDIX"/>
    <property type="match status" value="1"/>
</dbReference>
<proteinExistence type="predicted"/>
<dbReference type="Gene3D" id="3.90.79.10">
    <property type="entry name" value="Nucleoside Triphosphate Pyrophosphohydrolase"/>
    <property type="match status" value="1"/>
</dbReference>
<dbReference type="PANTHER" id="PTHR43046:SF13">
    <property type="entry name" value="NUDIX HYDROLASE DOMAIN-CONTAINING PROTEIN"/>
    <property type="match status" value="1"/>
</dbReference>
<dbReference type="EMBL" id="HBHX01024030">
    <property type="protein sequence ID" value="CAE0112704.1"/>
    <property type="molecule type" value="Transcribed_RNA"/>
</dbReference>
<gene>
    <name evidence="4" type="ORF">HERI1096_LOCUS13364</name>
</gene>
<sequence length="195" mass="21797">MLLISPDGERVFVGKRCVHPQPDWWFVGGRIFPGETAIQSCRRLLKRELGLEIEPARFDTVCAQSLAWGMRQQEPMEHGTTDSQVVLSLQLAPEEVSKVVLDPKEYLDSQWLPPSEILEGHFHPALKFAVQSLLTRRKLKELQTAVATVTDDDALIAKLAREFVAASTQQPPSGESDYKVIAPELQYECGVSVTL</sequence>
<feature type="domain" description="Nudix hydrolase" evidence="3">
    <location>
        <begin position="1"/>
        <end position="135"/>
    </location>
</feature>
<dbReference type="SUPFAM" id="SSF55811">
    <property type="entry name" value="Nudix"/>
    <property type="match status" value="1"/>
</dbReference>
<protein>
    <recommendedName>
        <fullName evidence="3">Nudix hydrolase domain-containing protein</fullName>
    </recommendedName>
</protein>
<name>A0A7S3EWQ6_9EUKA</name>
<dbReference type="AlphaFoldDB" id="A0A7S3EWQ6"/>
<dbReference type="PANTHER" id="PTHR43046">
    <property type="entry name" value="GDP-MANNOSE MANNOSYL HYDROLASE"/>
    <property type="match status" value="1"/>
</dbReference>
<organism evidence="4">
    <name type="scientific">Haptolina ericina</name>
    <dbReference type="NCBI Taxonomy" id="156174"/>
    <lineage>
        <taxon>Eukaryota</taxon>
        <taxon>Haptista</taxon>
        <taxon>Haptophyta</taxon>
        <taxon>Prymnesiophyceae</taxon>
        <taxon>Prymnesiales</taxon>
        <taxon>Prymnesiaceae</taxon>
        <taxon>Haptolina</taxon>
    </lineage>
</organism>
<accession>A0A7S3EWQ6</accession>
<comment type="cofactor">
    <cofactor evidence="1">
        <name>Mg(2+)</name>
        <dbReference type="ChEBI" id="CHEBI:18420"/>
    </cofactor>
</comment>
<evidence type="ECO:0000259" key="3">
    <source>
        <dbReference type="PROSITE" id="PS51462"/>
    </source>
</evidence>